<keyword evidence="5" id="KW-1185">Reference proteome</keyword>
<feature type="chain" id="PRO_5046194732" description="Protein BatD" evidence="3">
    <location>
        <begin position="21"/>
        <end position="431"/>
    </location>
</feature>
<dbReference type="EMBL" id="JAIRBM010000001">
    <property type="protein sequence ID" value="MBZ6074714.1"/>
    <property type="molecule type" value="Genomic_DNA"/>
</dbReference>
<feature type="compositionally biased region" description="Pro residues" evidence="1">
    <location>
        <begin position="420"/>
        <end position="431"/>
    </location>
</feature>
<gene>
    <name evidence="4" type="ORF">K9B37_00165</name>
</gene>
<evidence type="ECO:0000256" key="3">
    <source>
        <dbReference type="SAM" id="SignalP"/>
    </source>
</evidence>
<keyword evidence="2" id="KW-0472">Membrane</keyword>
<feature type="signal peptide" evidence="3">
    <location>
        <begin position="1"/>
        <end position="20"/>
    </location>
</feature>
<feature type="transmembrane region" description="Helical" evidence="2">
    <location>
        <begin position="289"/>
        <end position="309"/>
    </location>
</feature>
<accession>A0ABS7VGU1</accession>
<dbReference type="RefSeq" id="WP_224310777.1">
    <property type="nucleotide sequence ID" value="NZ_JAIRBM010000001.1"/>
</dbReference>
<sequence>MRIVLFVLGTLLVGASAAFAQAPQPQEVVVRQSLQAAEPPVVGQRIALYVDVLFPGTMPRPPRVSIPDTPGLQTFRFESQGTTMGDRIDGRAYVGQRFEFAVFARRGGTFTIPGAMVTLLDSAGDAIGTATGSPTALTIRVPPGVDPSVPVIASTSVKLTEEWSGPAGSTLATGDAIKRVIHREAEDVPALAMEPISAEAPDGVRVYAGPPLSEDRIVRGNLTGRRTDTLTYVFERSGSYALPAIAQPWWNLRESALKRESVAGRTISVATAPAAKASRRFLDLRRLTWTQLGAALALIGLACLLIGLARRLAPRLLIWWQRERQRRANSEKAAFRTLLKAARWGDPASTYQAYLPWRARLPASERAAADAVVRGLEAFLYRPHPASAAWSKPEGRDLAARAKRFRAEMRRRASLSRKPNPLPPLNPVPHT</sequence>
<proteinExistence type="predicted"/>
<evidence type="ECO:0000313" key="5">
    <source>
        <dbReference type="Proteomes" id="UP000704176"/>
    </source>
</evidence>
<dbReference type="PANTHER" id="PTHR40940">
    <property type="entry name" value="PROTEIN BATD-RELATED"/>
    <property type="match status" value="1"/>
</dbReference>
<name>A0ABS7VGU1_9HYPH</name>
<dbReference type="PANTHER" id="PTHR40940:SF1">
    <property type="entry name" value="PROTEIN BATD"/>
    <property type="match status" value="1"/>
</dbReference>
<organism evidence="4 5">
    <name type="scientific">Microvirga puerhi</name>
    <dbReference type="NCBI Taxonomy" id="2876078"/>
    <lineage>
        <taxon>Bacteria</taxon>
        <taxon>Pseudomonadati</taxon>
        <taxon>Pseudomonadota</taxon>
        <taxon>Alphaproteobacteria</taxon>
        <taxon>Hyphomicrobiales</taxon>
        <taxon>Methylobacteriaceae</taxon>
        <taxon>Microvirga</taxon>
    </lineage>
</organism>
<dbReference type="Proteomes" id="UP000704176">
    <property type="component" value="Unassembled WGS sequence"/>
</dbReference>
<dbReference type="InterPro" id="IPR025738">
    <property type="entry name" value="BatD"/>
</dbReference>
<keyword evidence="2" id="KW-1133">Transmembrane helix</keyword>
<keyword evidence="3" id="KW-0732">Signal</keyword>
<protein>
    <recommendedName>
        <fullName evidence="6">Protein BatD</fullName>
    </recommendedName>
</protein>
<evidence type="ECO:0000256" key="2">
    <source>
        <dbReference type="SAM" id="Phobius"/>
    </source>
</evidence>
<evidence type="ECO:0000313" key="4">
    <source>
        <dbReference type="EMBL" id="MBZ6074714.1"/>
    </source>
</evidence>
<evidence type="ECO:0000256" key="1">
    <source>
        <dbReference type="SAM" id="MobiDB-lite"/>
    </source>
</evidence>
<evidence type="ECO:0008006" key="6">
    <source>
        <dbReference type="Google" id="ProtNLM"/>
    </source>
</evidence>
<feature type="region of interest" description="Disordered" evidence="1">
    <location>
        <begin position="409"/>
        <end position="431"/>
    </location>
</feature>
<reference evidence="4 5" key="1">
    <citation type="submission" date="2021-09" db="EMBL/GenBank/DDBJ databases">
        <title>The complete genome sequence of a new microorganism.</title>
        <authorList>
            <person name="Zi Z."/>
        </authorList>
    </citation>
    <scope>NUCLEOTIDE SEQUENCE [LARGE SCALE GENOMIC DNA]</scope>
    <source>
        <strain evidence="4 5">WGZ8</strain>
    </source>
</reference>
<keyword evidence="2" id="KW-0812">Transmembrane</keyword>
<comment type="caution">
    <text evidence="4">The sequence shown here is derived from an EMBL/GenBank/DDBJ whole genome shotgun (WGS) entry which is preliminary data.</text>
</comment>